<reference evidence="2" key="1">
    <citation type="journal article" date="2023" name="Mol. Biol. Evol.">
        <title>Third-Generation Sequencing Reveals the Adaptive Role of the Epigenome in Three Deep-Sea Polychaetes.</title>
        <authorList>
            <person name="Perez M."/>
            <person name="Aroh O."/>
            <person name="Sun Y."/>
            <person name="Lan Y."/>
            <person name="Juniper S.K."/>
            <person name="Young C.R."/>
            <person name="Angers B."/>
            <person name="Qian P.Y."/>
        </authorList>
    </citation>
    <scope>NUCLEOTIDE SEQUENCE</scope>
    <source>
        <strain evidence="2">P08H-3</strain>
    </source>
</reference>
<sequence>MAIDIVLSILILSLAVHCTYAEGALTSDIKVNITCDNHLWFYADDQTVIEPTTSGAADWNDTNHVSVPSDTKVYKN</sequence>
<feature type="signal peptide" evidence="1">
    <location>
        <begin position="1"/>
        <end position="21"/>
    </location>
</feature>
<accession>A0AAD9MPS2</accession>
<keyword evidence="1" id="KW-0732">Signal</keyword>
<proteinExistence type="predicted"/>
<feature type="chain" id="PRO_5042259198" evidence="1">
    <location>
        <begin position="22"/>
        <end position="76"/>
    </location>
</feature>
<dbReference type="Proteomes" id="UP001208570">
    <property type="component" value="Unassembled WGS sequence"/>
</dbReference>
<keyword evidence="3" id="KW-1185">Reference proteome</keyword>
<dbReference type="EMBL" id="JAODUP010002937">
    <property type="protein sequence ID" value="KAK2138489.1"/>
    <property type="molecule type" value="Genomic_DNA"/>
</dbReference>
<comment type="caution">
    <text evidence="2">The sequence shown here is derived from an EMBL/GenBank/DDBJ whole genome shotgun (WGS) entry which is preliminary data.</text>
</comment>
<dbReference type="AlphaFoldDB" id="A0AAD9MPS2"/>
<protein>
    <submittedName>
        <fullName evidence="2">Uncharacterized protein</fullName>
    </submittedName>
</protein>
<organism evidence="2 3">
    <name type="scientific">Paralvinella palmiformis</name>
    <dbReference type="NCBI Taxonomy" id="53620"/>
    <lineage>
        <taxon>Eukaryota</taxon>
        <taxon>Metazoa</taxon>
        <taxon>Spiralia</taxon>
        <taxon>Lophotrochozoa</taxon>
        <taxon>Annelida</taxon>
        <taxon>Polychaeta</taxon>
        <taxon>Sedentaria</taxon>
        <taxon>Canalipalpata</taxon>
        <taxon>Terebellida</taxon>
        <taxon>Terebelliformia</taxon>
        <taxon>Alvinellidae</taxon>
        <taxon>Paralvinella</taxon>
    </lineage>
</organism>
<name>A0AAD9MPS2_9ANNE</name>
<gene>
    <name evidence="2" type="ORF">LSH36_2940g00002</name>
</gene>
<evidence type="ECO:0000313" key="3">
    <source>
        <dbReference type="Proteomes" id="UP001208570"/>
    </source>
</evidence>
<evidence type="ECO:0000256" key="1">
    <source>
        <dbReference type="SAM" id="SignalP"/>
    </source>
</evidence>
<evidence type="ECO:0000313" key="2">
    <source>
        <dbReference type="EMBL" id="KAK2138489.1"/>
    </source>
</evidence>